<keyword evidence="1" id="KW-0479">Metal-binding</keyword>
<keyword evidence="1" id="KW-0862">Zinc</keyword>
<dbReference type="GO" id="GO:0003676">
    <property type="term" value="F:nucleic acid binding"/>
    <property type="evidence" value="ECO:0007669"/>
    <property type="project" value="InterPro"/>
</dbReference>
<dbReference type="Pfam" id="PF00098">
    <property type="entry name" value="zf-CCHC"/>
    <property type="match status" value="2"/>
</dbReference>
<dbReference type="InterPro" id="IPR021109">
    <property type="entry name" value="Peptidase_aspartic_dom_sf"/>
</dbReference>
<evidence type="ECO:0000256" key="1">
    <source>
        <dbReference type="PROSITE-ProRule" id="PRU00047"/>
    </source>
</evidence>
<sequence>MGRASDISSQNSAGSSSSVQEGNSEQQQHRTTSSSSGVSGVSGVSVGKQGIGRGKINSKRPNSGNCYNCNGTGHFARDCDQPRREFTCYLCKAPGHVASRCPLNKDSNSNKVRIEEVSIVGSETMCNSGEKFIREIELARKKLVAQIDMGASICTIKSSIVEDAKFRVQKLKTIIDGFGVHSVESDGVVEELVQFDSLKPRKVVFRIVPDDVQRCDVILGRPFTELPDLMYTRCGNSLKFADVEAPNNVTFKASANKKTILEPHEVCLIEVKVDNNEMLVPITNMSNERRIINKNESVGEQIMNIEKVKSIESRSDCIIADELNVDKDVTVEQKEQLLKILNEYRMCVAKNLDEIGKTDLWKNFEMTNTGCVSRKTWTKLVKRCLWK</sequence>
<evidence type="ECO:0000313" key="4">
    <source>
        <dbReference type="EMBL" id="CAB0030550.1"/>
    </source>
</evidence>
<proteinExistence type="predicted"/>
<dbReference type="Gene3D" id="2.40.70.10">
    <property type="entry name" value="Acid Proteases"/>
    <property type="match status" value="1"/>
</dbReference>
<name>A0A6H5I6K5_9HYME</name>
<evidence type="ECO:0000259" key="3">
    <source>
        <dbReference type="PROSITE" id="PS50158"/>
    </source>
</evidence>
<dbReference type="SUPFAM" id="SSF57756">
    <property type="entry name" value="Retrovirus zinc finger-like domains"/>
    <property type="match status" value="1"/>
</dbReference>
<keyword evidence="5" id="KW-1185">Reference proteome</keyword>
<protein>
    <recommendedName>
        <fullName evidence="3">CCHC-type domain-containing protein</fullName>
    </recommendedName>
</protein>
<dbReference type="PANTHER" id="PTHR23002">
    <property type="entry name" value="ZINC FINGER CCHC DOMAIN CONTAINING PROTEIN"/>
    <property type="match status" value="1"/>
</dbReference>
<dbReference type="InterPro" id="IPR051714">
    <property type="entry name" value="Znf_CCHC_NABP"/>
</dbReference>
<evidence type="ECO:0000256" key="2">
    <source>
        <dbReference type="SAM" id="MobiDB-lite"/>
    </source>
</evidence>
<dbReference type="OrthoDB" id="7615466at2759"/>
<feature type="domain" description="CCHC-type" evidence="3">
    <location>
        <begin position="88"/>
        <end position="102"/>
    </location>
</feature>
<dbReference type="InterPro" id="IPR036875">
    <property type="entry name" value="Znf_CCHC_sf"/>
</dbReference>
<feature type="compositionally biased region" description="Low complexity" evidence="2">
    <location>
        <begin position="33"/>
        <end position="47"/>
    </location>
</feature>
<gene>
    <name evidence="4" type="ORF">TBRA_LOCUS2548</name>
</gene>
<dbReference type="SMART" id="SM00343">
    <property type="entry name" value="ZnF_C2HC"/>
    <property type="match status" value="2"/>
</dbReference>
<dbReference type="AlphaFoldDB" id="A0A6H5I6K5"/>
<keyword evidence="1" id="KW-0863">Zinc-finger</keyword>
<feature type="region of interest" description="Disordered" evidence="2">
    <location>
        <begin position="1"/>
        <end position="57"/>
    </location>
</feature>
<reference evidence="4 5" key="1">
    <citation type="submission" date="2020-02" db="EMBL/GenBank/DDBJ databases">
        <authorList>
            <person name="Ferguson B K."/>
        </authorList>
    </citation>
    <scope>NUCLEOTIDE SEQUENCE [LARGE SCALE GENOMIC DNA]</scope>
</reference>
<accession>A0A6H5I6K5</accession>
<evidence type="ECO:0000313" key="5">
    <source>
        <dbReference type="Proteomes" id="UP000479190"/>
    </source>
</evidence>
<dbReference type="EMBL" id="CADCXV010000502">
    <property type="protein sequence ID" value="CAB0030550.1"/>
    <property type="molecule type" value="Genomic_DNA"/>
</dbReference>
<dbReference type="InterPro" id="IPR001878">
    <property type="entry name" value="Znf_CCHC"/>
</dbReference>
<feature type="compositionally biased region" description="Low complexity" evidence="2">
    <location>
        <begin position="8"/>
        <end position="26"/>
    </location>
</feature>
<dbReference type="Proteomes" id="UP000479190">
    <property type="component" value="Unassembled WGS sequence"/>
</dbReference>
<feature type="domain" description="CCHC-type" evidence="3">
    <location>
        <begin position="66"/>
        <end position="81"/>
    </location>
</feature>
<dbReference type="PROSITE" id="PS50158">
    <property type="entry name" value="ZF_CCHC"/>
    <property type="match status" value="2"/>
</dbReference>
<dbReference type="GO" id="GO:0008270">
    <property type="term" value="F:zinc ion binding"/>
    <property type="evidence" value="ECO:0007669"/>
    <property type="project" value="UniProtKB-KW"/>
</dbReference>
<dbReference type="Gene3D" id="4.10.60.10">
    <property type="entry name" value="Zinc finger, CCHC-type"/>
    <property type="match status" value="1"/>
</dbReference>
<organism evidence="4 5">
    <name type="scientific">Trichogramma brassicae</name>
    <dbReference type="NCBI Taxonomy" id="86971"/>
    <lineage>
        <taxon>Eukaryota</taxon>
        <taxon>Metazoa</taxon>
        <taxon>Ecdysozoa</taxon>
        <taxon>Arthropoda</taxon>
        <taxon>Hexapoda</taxon>
        <taxon>Insecta</taxon>
        <taxon>Pterygota</taxon>
        <taxon>Neoptera</taxon>
        <taxon>Endopterygota</taxon>
        <taxon>Hymenoptera</taxon>
        <taxon>Apocrita</taxon>
        <taxon>Proctotrupomorpha</taxon>
        <taxon>Chalcidoidea</taxon>
        <taxon>Trichogrammatidae</taxon>
        <taxon>Trichogramma</taxon>
    </lineage>
</organism>